<protein>
    <submittedName>
        <fullName evidence="1">Uncharacterized protein</fullName>
    </submittedName>
</protein>
<organism evidence="1 2">
    <name type="scientific">Leptospira biflexa serovar Patoc (strain Patoc 1 / ATCC 23582 / Paris)</name>
    <dbReference type="NCBI Taxonomy" id="456481"/>
    <lineage>
        <taxon>Bacteria</taxon>
        <taxon>Pseudomonadati</taxon>
        <taxon>Spirochaetota</taxon>
        <taxon>Spirochaetia</taxon>
        <taxon>Leptospirales</taxon>
        <taxon>Leptospiraceae</taxon>
        <taxon>Leptospira</taxon>
    </lineage>
</organism>
<keyword evidence="2" id="KW-1185">Reference proteome</keyword>
<gene>
    <name evidence="1" type="ordered locus">LEPBI_I3392</name>
</gene>
<evidence type="ECO:0000313" key="2">
    <source>
        <dbReference type="Proteomes" id="UP000001847"/>
    </source>
</evidence>
<proteinExistence type="predicted"/>
<accession>B0SRG4</accession>
<name>B0SRG4_LEPBP</name>
<dbReference type="STRING" id="456481.LEPBI_I3392"/>
<reference evidence="1 2" key="1">
    <citation type="journal article" date="2008" name="PLoS ONE">
        <title>Genome sequence of the saprophyte Leptospira biflexa provides insights into the evolution of Leptospira and the pathogenesis of leptospirosis.</title>
        <authorList>
            <person name="Picardeau M."/>
            <person name="Bulach D.M."/>
            <person name="Bouchier C."/>
            <person name="Zuerner R.L."/>
            <person name="Zidane N."/>
            <person name="Wilson P.J."/>
            <person name="Creno S."/>
            <person name="Kuczek E.S."/>
            <person name="Bommezzadri S."/>
            <person name="Davis J.C."/>
            <person name="McGrath A."/>
            <person name="Johnson M.J."/>
            <person name="Boursaux-Eude C."/>
            <person name="Seemann T."/>
            <person name="Rouy Z."/>
            <person name="Coppel R.L."/>
            <person name="Rood J.I."/>
            <person name="Lajus A."/>
            <person name="Davies J.K."/>
            <person name="Medigue C."/>
            <person name="Adler B."/>
        </authorList>
    </citation>
    <scope>NUCLEOTIDE SEQUENCE [LARGE SCALE GENOMIC DNA]</scope>
    <source>
        <strain evidence="2">Patoc 1 / ATCC 23582 / Paris</strain>
    </source>
</reference>
<evidence type="ECO:0000313" key="1">
    <source>
        <dbReference type="EMBL" id="ABZ99456.1"/>
    </source>
</evidence>
<dbReference type="BioCyc" id="LBIF456481:LEPBI_RS16625-MONOMER"/>
<dbReference type="KEGG" id="lbi:LEPBI_I3392"/>
<dbReference type="Proteomes" id="UP000001847">
    <property type="component" value="Chromosome I"/>
</dbReference>
<sequence length="589" mass="65863">MNQTPFILRSMIATAILLLAFSNCSKRKVKPFEPSMRFYFFQPNLELELFKDTKLPGKAIGKVNAKDNVEISAYVEVTEKDTTFTYFEAICPERLKAQCDDGKAYFPSTAKISADYLTRILGMGSAFTYAKAVGTIVGKNDYEVLNSLRQWLLSPEKIKSIDLSKVNVDIFNTALALEFPKPDDRLKVINELVLLPELVGQDSPKDPRLAAIVKRFAALREIGKDGSGLILPEGTSSPLFEDFKHQKEVMEKQLYSEFAVRANSYKGLVAQFNKFKNHYLIPEMIFQLIAKDGAYAAKGLPFQYFSLSNSSQTAMDIVKKFQPNFDPLSVVANGKLEFKENDGVFLHITQMDGSGNLGSEERLEVLSIVAEESGGSIGFRIKLKAGEVILTPLATTDYLLTSGQGFKEFLATIPKDYKEIFKTNPYEKAVVLVAAKFGEGGFNEGLGEMQYMLSTVDRYWMIYEIVRSHPNIKRDKESSGSFVTNSGSASDGTCFTDFQWRQPKGQFYVSGVYYGCNGEGGSGDSPSRDEELCFQELGHDSLYITFPATDLRSDKPRIDIELQNESTVCQYINRLVFDSKRYKGESGGE</sequence>
<dbReference type="AlphaFoldDB" id="B0SRG4"/>
<dbReference type="EMBL" id="CP000786">
    <property type="protein sequence ID" value="ABZ99456.1"/>
    <property type="molecule type" value="Genomic_DNA"/>
</dbReference>
<dbReference type="HOGENOM" id="CLU_483791_0_0_12"/>
<dbReference type="OrthoDB" id="317495at2"/>
<dbReference type="RefSeq" id="WP_012390312.1">
    <property type="nucleotide sequence ID" value="NC_010602.1"/>
</dbReference>